<dbReference type="GO" id="GO:0016616">
    <property type="term" value="F:oxidoreductase activity, acting on the CH-OH group of donors, NAD or NADP as acceptor"/>
    <property type="evidence" value="ECO:0007669"/>
    <property type="project" value="UniProtKB-ARBA"/>
</dbReference>
<dbReference type="Proteomes" id="UP000765509">
    <property type="component" value="Unassembled WGS sequence"/>
</dbReference>
<organism evidence="5 6">
    <name type="scientific">Austropuccinia psidii MF-1</name>
    <dbReference type="NCBI Taxonomy" id="1389203"/>
    <lineage>
        <taxon>Eukaryota</taxon>
        <taxon>Fungi</taxon>
        <taxon>Dikarya</taxon>
        <taxon>Basidiomycota</taxon>
        <taxon>Pucciniomycotina</taxon>
        <taxon>Pucciniomycetes</taxon>
        <taxon>Pucciniales</taxon>
        <taxon>Sphaerophragmiaceae</taxon>
        <taxon>Austropuccinia</taxon>
    </lineage>
</organism>
<dbReference type="PANTHER" id="PTHR43827:SF3">
    <property type="entry name" value="NADP-DEPENDENT OXIDOREDUCTASE DOMAIN-CONTAINING PROTEIN"/>
    <property type="match status" value="1"/>
</dbReference>
<evidence type="ECO:0000256" key="1">
    <source>
        <dbReference type="ARBA" id="ARBA00007905"/>
    </source>
</evidence>
<keyword evidence="6" id="KW-1185">Reference proteome</keyword>
<dbReference type="EMBL" id="AVOT02016129">
    <property type="protein sequence ID" value="MBW0501057.1"/>
    <property type="molecule type" value="Genomic_DNA"/>
</dbReference>
<protein>
    <recommendedName>
        <fullName evidence="4">NADP-dependent oxidoreductase domain-containing protein</fullName>
    </recommendedName>
</protein>
<dbReference type="InterPro" id="IPR023210">
    <property type="entry name" value="NADP_OxRdtase_dom"/>
</dbReference>
<dbReference type="PRINTS" id="PR00069">
    <property type="entry name" value="ALDKETRDTASE"/>
</dbReference>
<evidence type="ECO:0000313" key="5">
    <source>
        <dbReference type="EMBL" id="MBW0501057.1"/>
    </source>
</evidence>
<comment type="caution">
    <text evidence="5">The sequence shown here is derived from an EMBL/GenBank/DDBJ whole genome shotgun (WGS) entry which is preliminary data.</text>
</comment>
<dbReference type="SUPFAM" id="SSF51430">
    <property type="entry name" value="NAD(P)-linked oxidoreductase"/>
    <property type="match status" value="1"/>
</dbReference>
<dbReference type="PANTHER" id="PTHR43827">
    <property type="entry name" value="2,5-DIKETO-D-GLUCONIC ACID REDUCTASE"/>
    <property type="match status" value="1"/>
</dbReference>
<evidence type="ECO:0000256" key="3">
    <source>
        <dbReference type="ARBA" id="ARBA00023002"/>
    </source>
</evidence>
<proteinExistence type="inferred from homology"/>
<evidence type="ECO:0000256" key="2">
    <source>
        <dbReference type="ARBA" id="ARBA00022857"/>
    </source>
</evidence>
<evidence type="ECO:0000313" key="6">
    <source>
        <dbReference type="Proteomes" id="UP000765509"/>
    </source>
</evidence>
<feature type="domain" description="NADP-dependent oxidoreductase" evidence="4">
    <location>
        <begin position="119"/>
        <end position="283"/>
    </location>
</feature>
<dbReference type="InterPro" id="IPR036812">
    <property type="entry name" value="NAD(P)_OxRdtase_dom_sf"/>
</dbReference>
<accession>A0A9Q3HE81</accession>
<evidence type="ECO:0000259" key="4">
    <source>
        <dbReference type="Pfam" id="PF00248"/>
    </source>
</evidence>
<dbReference type="OrthoDB" id="416253at2759"/>
<dbReference type="Gene3D" id="3.20.20.100">
    <property type="entry name" value="NADP-dependent oxidoreductase domain"/>
    <property type="match status" value="1"/>
</dbReference>
<dbReference type="PROSITE" id="PS00062">
    <property type="entry name" value="ALDOKETO_REDUCTASE_2"/>
    <property type="match status" value="1"/>
</dbReference>
<reference evidence="5" key="1">
    <citation type="submission" date="2021-03" db="EMBL/GenBank/DDBJ databases">
        <title>Draft genome sequence of rust myrtle Austropuccinia psidii MF-1, a brazilian biotype.</title>
        <authorList>
            <person name="Quecine M.C."/>
            <person name="Pachon D.M.R."/>
            <person name="Bonatelli M.L."/>
            <person name="Correr F.H."/>
            <person name="Franceschini L.M."/>
            <person name="Leite T.F."/>
            <person name="Margarido G.R.A."/>
            <person name="Almeida C.A."/>
            <person name="Ferrarezi J.A."/>
            <person name="Labate C.A."/>
        </authorList>
    </citation>
    <scope>NUCLEOTIDE SEQUENCE</scope>
    <source>
        <strain evidence="5">MF-1</strain>
    </source>
</reference>
<dbReference type="InterPro" id="IPR020471">
    <property type="entry name" value="AKR"/>
</dbReference>
<gene>
    <name evidence="5" type="ORF">O181_040772</name>
</gene>
<dbReference type="AlphaFoldDB" id="A0A9Q3HE81"/>
<name>A0A9Q3HE81_9BASI</name>
<dbReference type="InterPro" id="IPR044494">
    <property type="entry name" value="AKR3C2/3"/>
</dbReference>
<keyword evidence="3" id="KW-0560">Oxidoreductase</keyword>
<comment type="similarity">
    <text evidence="1">Belongs to the aldo/keto reductase family.</text>
</comment>
<sequence length="377" mass="42404">MRMMVMRYLSLSFSVSAFAGLVFFHAILLFFTIIQVQQLEIQPTGIPRHFLSRICTVKTLVKTELVLNKYCIALALVLSPCSSNRQQDGLRPGFSRNIWPIRILSPPPYHHPCPNGINDQLVQAIKTAIKVGYIHLDSARVYANEKSLGQAIAESGIDRKKLFVTTKIMTEMSSIRETLKDQLNDLKLDHVDLYLIHSSAFASQPNQPSLSETWKEMEKIRQDGLAKSIGVSNYRISDLQEILKTAKVKPAVNQIEFHPYVWKEAEPLLNFMKKEGILLEAYGAQVPVVKYPGGKVDPILEHLASTRKISTGDILLKWAKAHGGVVVTTSSKEFRMKANLQSVLDDEDDLNAHEVEQINKAGIENGVQRAFNKHMSE</sequence>
<keyword evidence="2" id="KW-0521">NADP</keyword>
<dbReference type="Pfam" id="PF00248">
    <property type="entry name" value="Aldo_ket_red"/>
    <property type="match status" value="1"/>
</dbReference>
<dbReference type="GO" id="GO:0016652">
    <property type="term" value="F:oxidoreductase activity, acting on NAD(P)H as acceptor"/>
    <property type="evidence" value="ECO:0007669"/>
    <property type="project" value="InterPro"/>
</dbReference>
<dbReference type="CDD" id="cd19120">
    <property type="entry name" value="AKR_AKR3C2-3"/>
    <property type="match status" value="1"/>
</dbReference>
<dbReference type="InterPro" id="IPR018170">
    <property type="entry name" value="Aldo/ket_reductase_CS"/>
</dbReference>